<evidence type="ECO:0000256" key="5">
    <source>
        <dbReference type="ARBA" id="ARBA00022801"/>
    </source>
</evidence>
<evidence type="ECO:0000256" key="4">
    <source>
        <dbReference type="ARBA" id="ARBA00022729"/>
    </source>
</evidence>
<organism evidence="9 10">
    <name type="scientific">Oldenlandia corymbosa var. corymbosa</name>
    <dbReference type="NCBI Taxonomy" id="529605"/>
    <lineage>
        <taxon>Eukaryota</taxon>
        <taxon>Viridiplantae</taxon>
        <taxon>Streptophyta</taxon>
        <taxon>Embryophyta</taxon>
        <taxon>Tracheophyta</taxon>
        <taxon>Spermatophyta</taxon>
        <taxon>Magnoliopsida</taxon>
        <taxon>eudicotyledons</taxon>
        <taxon>Gunneridae</taxon>
        <taxon>Pentapetalae</taxon>
        <taxon>asterids</taxon>
        <taxon>lamiids</taxon>
        <taxon>Gentianales</taxon>
        <taxon>Rubiaceae</taxon>
        <taxon>Rubioideae</taxon>
        <taxon>Spermacoceae</taxon>
        <taxon>Hedyotis-Oldenlandia complex</taxon>
        <taxon>Oldenlandia</taxon>
    </lineage>
</organism>
<keyword evidence="5" id="KW-0378">Hydrolase</keyword>
<dbReference type="PANTHER" id="PTHR45650">
    <property type="entry name" value="GDSL-LIKE LIPASE/ACYLHYDROLASE-RELATED"/>
    <property type="match status" value="1"/>
</dbReference>
<comment type="subcellular location">
    <subcellularLocation>
        <location evidence="1">Secreted</location>
    </subcellularLocation>
</comment>
<evidence type="ECO:0000256" key="8">
    <source>
        <dbReference type="SAM" id="SignalP"/>
    </source>
</evidence>
<dbReference type="EMBL" id="OX459118">
    <property type="protein sequence ID" value="CAI9087878.1"/>
    <property type="molecule type" value="Genomic_DNA"/>
</dbReference>
<dbReference type="Proteomes" id="UP001161247">
    <property type="component" value="Chromosome 1"/>
</dbReference>
<dbReference type="Gene3D" id="3.40.50.1110">
    <property type="entry name" value="SGNH hydrolase"/>
    <property type="match status" value="1"/>
</dbReference>
<proteinExistence type="inferred from homology"/>
<protein>
    <submittedName>
        <fullName evidence="9">OLC1v1022065C1</fullName>
    </submittedName>
</protein>
<dbReference type="InterPro" id="IPR035669">
    <property type="entry name" value="SGNH_plant_lipase-like"/>
</dbReference>
<evidence type="ECO:0000313" key="10">
    <source>
        <dbReference type="Proteomes" id="UP001161247"/>
    </source>
</evidence>
<dbReference type="Pfam" id="PF00657">
    <property type="entry name" value="Lipase_GDSL"/>
    <property type="match status" value="1"/>
</dbReference>
<dbReference type="GO" id="GO:0016042">
    <property type="term" value="P:lipid catabolic process"/>
    <property type="evidence" value="ECO:0007669"/>
    <property type="project" value="UniProtKB-KW"/>
</dbReference>
<gene>
    <name evidence="9" type="ORF">OLC1_LOCUS593</name>
</gene>
<evidence type="ECO:0000256" key="7">
    <source>
        <dbReference type="ARBA" id="ARBA00023098"/>
    </source>
</evidence>
<sequence>MVNLRYLVVIWLIVVLCCNDNNTVLAIADSSNDQDSGIQLLSRAARGFADGGDDDLSEFVGLSILNMKQILDASPKVPCYFSFGDSMVDNGNNNNLETLSKANYPPYGVDFPGGVATGRFTNNRNIADFVAQHLGFRNFVPPYATAKGLDILSGVNYGSGSAGIRDETGAVVGDRLSFNRQLTNHAKTVSRLALIFARQKSLKKHLSKCLYTVVFGSNDYLNNYFVPQYYPTSTIYTPEQYADALIQQYSQQLQTLHKLGARKVVLFGLAQLGCTLHEIIAYNSSGCIGSINDAVELFNNRLKPLVDDLNARFPDAKFIYLNSTSIQSGDSSSVGFQVYDKPCCQVDPAIGQCIEGSTPCSDRAKYMNFDNFHPTENVYGAYVNRSFHSVLPTDAYPMDISNLLRS</sequence>
<evidence type="ECO:0000313" key="9">
    <source>
        <dbReference type="EMBL" id="CAI9087878.1"/>
    </source>
</evidence>
<keyword evidence="10" id="KW-1185">Reference proteome</keyword>
<keyword evidence="6" id="KW-0442">Lipid degradation</keyword>
<evidence type="ECO:0000256" key="2">
    <source>
        <dbReference type="ARBA" id="ARBA00008668"/>
    </source>
</evidence>
<feature type="signal peptide" evidence="8">
    <location>
        <begin position="1"/>
        <end position="26"/>
    </location>
</feature>
<dbReference type="PANTHER" id="PTHR45650:SF3">
    <property type="entry name" value="OS01G0748500 PROTEIN"/>
    <property type="match status" value="1"/>
</dbReference>
<accession>A0AAV1BYR1</accession>
<evidence type="ECO:0000256" key="6">
    <source>
        <dbReference type="ARBA" id="ARBA00022963"/>
    </source>
</evidence>
<name>A0AAV1BYR1_OLDCO</name>
<dbReference type="CDD" id="cd01837">
    <property type="entry name" value="SGNH_plant_lipase_like"/>
    <property type="match status" value="1"/>
</dbReference>
<comment type="similarity">
    <text evidence="2">Belongs to the 'GDSL' lipolytic enzyme family.</text>
</comment>
<keyword evidence="4 8" id="KW-0732">Signal</keyword>
<evidence type="ECO:0000256" key="3">
    <source>
        <dbReference type="ARBA" id="ARBA00022525"/>
    </source>
</evidence>
<dbReference type="SUPFAM" id="SSF52266">
    <property type="entry name" value="SGNH hydrolase"/>
    <property type="match status" value="1"/>
</dbReference>
<evidence type="ECO:0000256" key="1">
    <source>
        <dbReference type="ARBA" id="ARBA00004613"/>
    </source>
</evidence>
<dbReference type="InterPro" id="IPR051238">
    <property type="entry name" value="GDSL_esterase/lipase"/>
</dbReference>
<dbReference type="AlphaFoldDB" id="A0AAV1BYR1"/>
<keyword evidence="3" id="KW-0964">Secreted</keyword>
<feature type="chain" id="PRO_5043796524" evidence="8">
    <location>
        <begin position="27"/>
        <end position="406"/>
    </location>
</feature>
<dbReference type="InterPro" id="IPR001087">
    <property type="entry name" value="GDSL"/>
</dbReference>
<dbReference type="GO" id="GO:0005576">
    <property type="term" value="C:extracellular region"/>
    <property type="evidence" value="ECO:0007669"/>
    <property type="project" value="UniProtKB-SubCell"/>
</dbReference>
<dbReference type="GO" id="GO:0016788">
    <property type="term" value="F:hydrolase activity, acting on ester bonds"/>
    <property type="evidence" value="ECO:0007669"/>
    <property type="project" value="InterPro"/>
</dbReference>
<dbReference type="InterPro" id="IPR036514">
    <property type="entry name" value="SGNH_hydro_sf"/>
</dbReference>
<reference evidence="9" key="1">
    <citation type="submission" date="2023-03" db="EMBL/GenBank/DDBJ databases">
        <authorList>
            <person name="Julca I."/>
        </authorList>
    </citation>
    <scope>NUCLEOTIDE SEQUENCE</scope>
</reference>
<keyword evidence="7" id="KW-0443">Lipid metabolism</keyword>